<proteinExistence type="predicted"/>
<dbReference type="Pfam" id="PF00144">
    <property type="entry name" value="Beta-lactamase"/>
    <property type="match status" value="1"/>
</dbReference>
<dbReference type="InterPro" id="IPR001466">
    <property type="entry name" value="Beta-lactam-related"/>
</dbReference>
<dbReference type="PANTHER" id="PTHR43283">
    <property type="entry name" value="BETA-LACTAMASE-RELATED"/>
    <property type="match status" value="1"/>
</dbReference>
<dbReference type="EMBL" id="CP041692">
    <property type="protein sequence ID" value="QDP96544.1"/>
    <property type="molecule type" value="Genomic_DNA"/>
</dbReference>
<name>A0A516PZE8_9ACTN</name>
<accession>A0A516PZE8</accession>
<dbReference type="KEGG" id="mik:FOE78_12080"/>
<gene>
    <name evidence="2" type="ORF">FOE78_12080</name>
</gene>
<keyword evidence="2" id="KW-0378">Hydrolase</keyword>
<dbReference type="AlphaFoldDB" id="A0A516PZE8"/>
<evidence type="ECO:0000259" key="1">
    <source>
        <dbReference type="Pfam" id="PF00144"/>
    </source>
</evidence>
<dbReference type="PANTHER" id="PTHR43283:SF7">
    <property type="entry name" value="BETA-LACTAMASE-RELATED DOMAIN-CONTAINING PROTEIN"/>
    <property type="match status" value="1"/>
</dbReference>
<dbReference type="InterPro" id="IPR050789">
    <property type="entry name" value="Diverse_Enzym_Activities"/>
</dbReference>
<dbReference type="RefSeq" id="WP_143986507.1">
    <property type="nucleotide sequence ID" value="NZ_CP041692.1"/>
</dbReference>
<keyword evidence="3" id="KW-1185">Reference proteome</keyword>
<evidence type="ECO:0000313" key="2">
    <source>
        <dbReference type="EMBL" id="QDP96544.1"/>
    </source>
</evidence>
<evidence type="ECO:0000313" key="3">
    <source>
        <dbReference type="Proteomes" id="UP000319263"/>
    </source>
</evidence>
<reference evidence="2 3" key="1">
    <citation type="submission" date="2019-07" db="EMBL/GenBank/DDBJ databases">
        <title>Microlunatus dokdonensis sp. nov. isolated from the rhizospheric soil of the wild plant Elymus tsukushiensis.</title>
        <authorList>
            <person name="Ghim S.-Y."/>
            <person name="Hwang Y.-J."/>
            <person name="Son J.-S."/>
            <person name="Shin J.-H."/>
        </authorList>
    </citation>
    <scope>NUCLEOTIDE SEQUENCE [LARGE SCALE GENOMIC DNA]</scope>
    <source>
        <strain evidence="2 3">KUDC0627</strain>
    </source>
</reference>
<dbReference type="Gene3D" id="3.40.710.10">
    <property type="entry name" value="DD-peptidase/beta-lactamase superfamily"/>
    <property type="match status" value="1"/>
</dbReference>
<organism evidence="2 3">
    <name type="scientific">Microlunatus elymi</name>
    <dbReference type="NCBI Taxonomy" id="2596828"/>
    <lineage>
        <taxon>Bacteria</taxon>
        <taxon>Bacillati</taxon>
        <taxon>Actinomycetota</taxon>
        <taxon>Actinomycetes</taxon>
        <taxon>Propionibacteriales</taxon>
        <taxon>Propionibacteriaceae</taxon>
        <taxon>Microlunatus</taxon>
    </lineage>
</organism>
<feature type="domain" description="Beta-lactamase-related" evidence="1">
    <location>
        <begin position="38"/>
        <end position="303"/>
    </location>
</feature>
<dbReference type="SUPFAM" id="SSF56601">
    <property type="entry name" value="beta-lactamase/transpeptidase-like"/>
    <property type="match status" value="1"/>
</dbReference>
<dbReference type="OrthoDB" id="9773047at2"/>
<dbReference type="Proteomes" id="UP000319263">
    <property type="component" value="Chromosome"/>
</dbReference>
<sequence length="491" mass="53480">MPKSPLPRTTPESQGLNSAAIHAFLDAIDARNDLDLHSLMILRHGNVLAEGWWHPYRHDQLHLLYSLSKSFTSAAAGIAEAEGLISLDDRVVDVFAEHADVVTDDRMRELTLRQCVRMATGHREDALERAHRAAPDDLVRGFLSVPLDEEPGSIFSYNNAATFVVGAAVQKASGEDLVSFLTPRLFRPLGIERAYWQTDTQGRNLGFSGLHLTTESIARFGQLIIQGGRFEDQQLLPAEWLALATSKQTDNSNREGGPDWQQGYGYQFWIARHGFRGDGAYGQFCVMLPELDAVVAITSASNDLQAVLDAVWDELLPGFADAPLPADPTAVAVLRQRLDQLALPTVGAADWRPPAVQEWTADQPLELTKIESVGNDEFLITVQGDQQSDGSSDSPRVDPGAGVGVPLTFRCGIGHWTDGVIDVDGAELPYAGSVSGSVDGALDAEISFLQAPHRLRIHRNTDGAVEIGWYTTPLAPPSPHLLATRPIDLPR</sequence>
<dbReference type="GO" id="GO:0016787">
    <property type="term" value="F:hydrolase activity"/>
    <property type="evidence" value="ECO:0007669"/>
    <property type="project" value="UniProtKB-KW"/>
</dbReference>
<protein>
    <submittedName>
        <fullName evidence="2">Serine hydrolase</fullName>
    </submittedName>
</protein>
<dbReference type="InterPro" id="IPR012338">
    <property type="entry name" value="Beta-lactam/transpept-like"/>
</dbReference>